<evidence type="ECO:0000256" key="9">
    <source>
        <dbReference type="ARBA" id="ARBA00049985"/>
    </source>
</evidence>
<dbReference type="InterPro" id="IPR005894">
    <property type="entry name" value="DrrA"/>
</dbReference>
<dbReference type="PANTHER" id="PTHR42711">
    <property type="entry name" value="ABC TRANSPORTER ATP-BINDING PROTEIN"/>
    <property type="match status" value="1"/>
</dbReference>
<dbReference type="GO" id="GO:0005524">
    <property type="term" value="F:ATP binding"/>
    <property type="evidence" value="ECO:0007669"/>
    <property type="project" value="UniProtKB-KW"/>
</dbReference>
<keyword evidence="3" id="KW-1003">Cell membrane</keyword>
<evidence type="ECO:0000256" key="8">
    <source>
        <dbReference type="ARBA" id="ARBA00023251"/>
    </source>
</evidence>
<name>A0A939LRT5_9CELL</name>
<dbReference type="Proteomes" id="UP000664209">
    <property type="component" value="Unassembled WGS sequence"/>
</dbReference>
<evidence type="ECO:0000313" key="13">
    <source>
        <dbReference type="Proteomes" id="UP000664209"/>
    </source>
</evidence>
<evidence type="ECO:0000256" key="3">
    <source>
        <dbReference type="ARBA" id="ARBA00022475"/>
    </source>
</evidence>
<evidence type="ECO:0000256" key="10">
    <source>
        <dbReference type="SAM" id="MobiDB-lite"/>
    </source>
</evidence>
<evidence type="ECO:0000256" key="1">
    <source>
        <dbReference type="ARBA" id="ARBA00004413"/>
    </source>
</evidence>
<comment type="caution">
    <text evidence="12">The sequence shown here is derived from an EMBL/GenBank/DDBJ whole genome shotgun (WGS) entry which is preliminary data.</text>
</comment>
<dbReference type="PROSITE" id="PS00211">
    <property type="entry name" value="ABC_TRANSPORTER_1"/>
    <property type="match status" value="1"/>
</dbReference>
<organism evidence="12 13">
    <name type="scientific">Actinotalea soli</name>
    <dbReference type="NCBI Taxonomy" id="2819234"/>
    <lineage>
        <taxon>Bacteria</taxon>
        <taxon>Bacillati</taxon>
        <taxon>Actinomycetota</taxon>
        <taxon>Actinomycetes</taxon>
        <taxon>Micrococcales</taxon>
        <taxon>Cellulomonadaceae</taxon>
        <taxon>Actinotalea</taxon>
    </lineage>
</organism>
<evidence type="ECO:0000313" key="12">
    <source>
        <dbReference type="EMBL" id="MBO1752893.1"/>
    </source>
</evidence>
<comment type="subcellular location">
    <subcellularLocation>
        <location evidence="1">Cell membrane</location>
        <topology evidence="1">Peripheral membrane protein</topology>
        <orientation evidence="1">Cytoplasmic side</orientation>
    </subcellularLocation>
</comment>
<dbReference type="InterPro" id="IPR025302">
    <property type="entry name" value="DrrA1/2-like_C"/>
</dbReference>
<evidence type="ECO:0000256" key="5">
    <source>
        <dbReference type="ARBA" id="ARBA00022840"/>
    </source>
</evidence>
<evidence type="ECO:0000259" key="11">
    <source>
        <dbReference type="PROSITE" id="PS50893"/>
    </source>
</evidence>
<dbReference type="GO" id="GO:0016887">
    <property type="term" value="F:ATP hydrolysis activity"/>
    <property type="evidence" value="ECO:0007669"/>
    <property type="project" value="InterPro"/>
</dbReference>
<proteinExistence type="inferred from homology"/>
<keyword evidence="4" id="KW-0547">Nucleotide-binding</keyword>
<keyword evidence="8" id="KW-0046">Antibiotic resistance</keyword>
<dbReference type="SUPFAM" id="SSF52540">
    <property type="entry name" value="P-loop containing nucleoside triphosphate hydrolases"/>
    <property type="match status" value="1"/>
</dbReference>
<reference evidence="12" key="1">
    <citation type="submission" date="2021-03" db="EMBL/GenBank/DDBJ databases">
        <title>Actinotalea soli sp. nov., isolated from soil.</title>
        <authorList>
            <person name="Ping W."/>
            <person name="Zhang J."/>
        </authorList>
    </citation>
    <scope>NUCLEOTIDE SEQUENCE</scope>
    <source>
        <strain evidence="12">BY-33</strain>
    </source>
</reference>
<protein>
    <submittedName>
        <fullName evidence="12">ATP-binding cassette domain-containing protein</fullName>
    </submittedName>
</protein>
<dbReference type="Pfam" id="PF00005">
    <property type="entry name" value="ABC_tran"/>
    <property type="match status" value="1"/>
</dbReference>
<keyword evidence="6" id="KW-1278">Translocase</keyword>
<gene>
    <name evidence="12" type="ORF">J4G33_13855</name>
</gene>
<dbReference type="SMART" id="SM00382">
    <property type="entry name" value="AAA"/>
    <property type="match status" value="1"/>
</dbReference>
<dbReference type="GO" id="GO:1900753">
    <property type="term" value="P:doxorubicin transport"/>
    <property type="evidence" value="ECO:0007669"/>
    <property type="project" value="InterPro"/>
</dbReference>
<evidence type="ECO:0000256" key="6">
    <source>
        <dbReference type="ARBA" id="ARBA00022967"/>
    </source>
</evidence>
<dbReference type="RefSeq" id="WP_208056580.1">
    <property type="nucleotide sequence ID" value="NZ_JAGEMK010000008.1"/>
</dbReference>
<dbReference type="GO" id="GO:0005886">
    <property type="term" value="C:plasma membrane"/>
    <property type="evidence" value="ECO:0007669"/>
    <property type="project" value="UniProtKB-SubCell"/>
</dbReference>
<feature type="domain" description="ABC transporter" evidence="11">
    <location>
        <begin position="2"/>
        <end position="241"/>
    </location>
</feature>
<dbReference type="InterPro" id="IPR027417">
    <property type="entry name" value="P-loop_NTPase"/>
</dbReference>
<accession>A0A939LRT5</accession>
<keyword evidence="13" id="KW-1185">Reference proteome</keyword>
<dbReference type="InterPro" id="IPR017871">
    <property type="entry name" value="ABC_transporter-like_CS"/>
</dbReference>
<dbReference type="NCBIfam" id="TIGR01188">
    <property type="entry name" value="drrA"/>
    <property type="match status" value="1"/>
</dbReference>
<dbReference type="PANTHER" id="PTHR42711:SF19">
    <property type="entry name" value="DOXORUBICIN RESISTANCE ATP-BINDING PROTEIN DRRA"/>
    <property type="match status" value="1"/>
</dbReference>
<evidence type="ECO:0000256" key="4">
    <source>
        <dbReference type="ARBA" id="ARBA00022741"/>
    </source>
</evidence>
<sequence>MIHARGLVQTFHTKRGRQREEVRAVDGVDLDVSEGEVVGFLGPNGAGKTTTLRMLTTLLRPTAGTATVAGYDVATQSVEVRRRIGYVSQAGGAFSGARAGDEVVDHGMLYGLPQRLVEERGKALFEQMDLPGLWARMPKNMSGGQKRRLDIVMGLIHEPKLVFLDEPTTGLDPQARANLWEHIRGLRDRLGVTVLLTTHYLDEADALSDRIIIIDQGRIVASDTADNLKAQVAGDLVDLEVHDPAQLSAAAERLATLVPGPGGVEVVDRHVRARVPRAGRSVQGLLRDLDAASIELESIEVLRPTLDDVFLTLTGRSLREAEAASEQVGGTGQDETDPTAAGASTGAPTATPVTSSPTTTEGAHR</sequence>
<keyword evidence="7" id="KW-0472">Membrane</keyword>
<dbReference type="Gene3D" id="3.40.50.300">
    <property type="entry name" value="P-loop containing nucleotide triphosphate hydrolases"/>
    <property type="match status" value="1"/>
</dbReference>
<dbReference type="PROSITE" id="PS50893">
    <property type="entry name" value="ABC_TRANSPORTER_2"/>
    <property type="match status" value="1"/>
</dbReference>
<evidence type="ECO:0000256" key="7">
    <source>
        <dbReference type="ARBA" id="ARBA00023136"/>
    </source>
</evidence>
<dbReference type="AlphaFoldDB" id="A0A939LRT5"/>
<dbReference type="InterPro" id="IPR003593">
    <property type="entry name" value="AAA+_ATPase"/>
</dbReference>
<dbReference type="InterPro" id="IPR003439">
    <property type="entry name" value="ABC_transporter-like_ATP-bd"/>
</dbReference>
<dbReference type="GO" id="GO:0046677">
    <property type="term" value="P:response to antibiotic"/>
    <property type="evidence" value="ECO:0007669"/>
    <property type="project" value="UniProtKB-KW"/>
</dbReference>
<feature type="region of interest" description="Disordered" evidence="10">
    <location>
        <begin position="322"/>
        <end position="365"/>
    </location>
</feature>
<keyword evidence="5 12" id="KW-0067">ATP-binding</keyword>
<dbReference type="GO" id="GO:0043215">
    <property type="term" value="P:daunorubicin transport"/>
    <property type="evidence" value="ECO:0007669"/>
    <property type="project" value="InterPro"/>
</dbReference>
<dbReference type="InterPro" id="IPR050763">
    <property type="entry name" value="ABC_transporter_ATP-binding"/>
</dbReference>
<comment type="similarity">
    <text evidence="9">Belongs to the ABC transporter superfamily. Drug exporter-1 (DrugE1) (TC 3.A.1.105) family.</text>
</comment>
<dbReference type="EMBL" id="JAGEMK010000008">
    <property type="protein sequence ID" value="MBO1752893.1"/>
    <property type="molecule type" value="Genomic_DNA"/>
</dbReference>
<dbReference type="Pfam" id="PF13732">
    <property type="entry name" value="DrrA1-3_C"/>
    <property type="match status" value="1"/>
</dbReference>
<keyword evidence="2" id="KW-0813">Transport</keyword>
<feature type="compositionally biased region" description="Low complexity" evidence="10">
    <location>
        <begin position="338"/>
        <end position="365"/>
    </location>
</feature>
<evidence type="ECO:0000256" key="2">
    <source>
        <dbReference type="ARBA" id="ARBA00022448"/>
    </source>
</evidence>